<accession>A0A1V1NWV3</accession>
<dbReference type="EMBL" id="ATBP01001593">
    <property type="protein sequence ID" value="ETR67038.1"/>
    <property type="molecule type" value="Genomic_DNA"/>
</dbReference>
<organism evidence="2 3">
    <name type="scientific">Candidatus Magnetoglobus multicellularis str. Araruama</name>
    <dbReference type="NCBI Taxonomy" id="890399"/>
    <lineage>
        <taxon>Bacteria</taxon>
        <taxon>Pseudomonadati</taxon>
        <taxon>Thermodesulfobacteriota</taxon>
        <taxon>Desulfobacteria</taxon>
        <taxon>Desulfobacterales</taxon>
        <taxon>Desulfobacteraceae</taxon>
        <taxon>Candidatus Magnetoglobus</taxon>
    </lineage>
</organism>
<evidence type="ECO:0000313" key="2">
    <source>
        <dbReference type="EMBL" id="ETR67038.1"/>
    </source>
</evidence>
<comment type="caution">
    <text evidence="2">The sequence shown here is derived from an EMBL/GenBank/DDBJ whole genome shotgun (WGS) entry which is preliminary data.</text>
</comment>
<dbReference type="AlphaFoldDB" id="A0A1V1NWV3"/>
<sequence length="79" mass="9010">MISASAGDILKNKGSKHSTSSMNPPHLPYVFPAFPFPRQSTGSDPICLLEFPLCNPCRFSDFPRIHLYSWPWDSDRQDR</sequence>
<evidence type="ECO:0000256" key="1">
    <source>
        <dbReference type="SAM" id="MobiDB-lite"/>
    </source>
</evidence>
<reference evidence="3" key="1">
    <citation type="submission" date="2012-11" db="EMBL/GenBank/DDBJ databases">
        <authorList>
            <person name="Lucero-Rivera Y.E."/>
            <person name="Tovar-Ramirez D."/>
        </authorList>
    </citation>
    <scope>NUCLEOTIDE SEQUENCE [LARGE SCALE GENOMIC DNA]</scope>
    <source>
        <strain evidence="3">Araruama</strain>
    </source>
</reference>
<name>A0A1V1NWV3_9BACT</name>
<gene>
    <name evidence="2" type="ORF">OMM_12034</name>
</gene>
<feature type="region of interest" description="Disordered" evidence="1">
    <location>
        <begin position="1"/>
        <end position="24"/>
    </location>
</feature>
<protein>
    <submittedName>
        <fullName evidence="2">Uncharacterized protein</fullName>
    </submittedName>
</protein>
<evidence type="ECO:0000313" key="3">
    <source>
        <dbReference type="Proteomes" id="UP000189670"/>
    </source>
</evidence>
<proteinExistence type="predicted"/>
<dbReference type="Proteomes" id="UP000189670">
    <property type="component" value="Unassembled WGS sequence"/>
</dbReference>